<feature type="transmembrane region" description="Helical" evidence="1">
    <location>
        <begin position="18"/>
        <end position="36"/>
    </location>
</feature>
<reference evidence="3" key="1">
    <citation type="submission" date="2017-09" db="EMBL/GenBank/DDBJ databases">
        <title>Depth-based differentiation of microbial function through sediment-hosted aquifers and enrichment of novel symbionts in the deep terrestrial subsurface.</title>
        <authorList>
            <person name="Probst A.J."/>
            <person name="Ladd B."/>
            <person name="Jarett J.K."/>
            <person name="Geller-Mcgrath D.E."/>
            <person name="Sieber C.M.K."/>
            <person name="Emerson J.B."/>
            <person name="Anantharaman K."/>
            <person name="Thomas B.C."/>
            <person name="Malmstrom R."/>
            <person name="Stieglmeier M."/>
            <person name="Klingl A."/>
            <person name="Woyke T."/>
            <person name="Ryan C.M."/>
            <person name="Banfield J.F."/>
        </authorList>
    </citation>
    <scope>NUCLEOTIDE SEQUENCE [LARGE SCALE GENOMIC DNA]</scope>
</reference>
<dbReference type="AlphaFoldDB" id="A0A2M8L472"/>
<gene>
    <name evidence="2" type="ORF">COU95_00730</name>
</gene>
<dbReference type="EMBL" id="PFEK01000012">
    <property type="protein sequence ID" value="PJE67740.1"/>
    <property type="molecule type" value="Genomic_DNA"/>
</dbReference>
<sequence>MGKEREKPPVQKFTRRDFLIFVGLGTVGSIVIPWTLQKLRREIEITKDIFLPIFLPMVGDLIHLKSCDIRVVKDLDPQYDIDTEELKRLFEDNGVFCPYWIFVTIKPEPFWVKKIIKDQPEFFSLGDGACLANVCSIRTSTSDREIGDTEGHDFSILNNLEEEEKPNWLSAHESWHVILYLKGLPQNELQCDRFANENYQKYRIVVK</sequence>
<dbReference type="Proteomes" id="UP000231474">
    <property type="component" value="Unassembled WGS sequence"/>
</dbReference>
<evidence type="ECO:0000313" key="3">
    <source>
        <dbReference type="Proteomes" id="UP000231474"/>
    </source>
</evidence>
<proteinExistence type="predicted"/>
<name>A0A2M8L472_9BACT</name>
<evidence type="ECO:0000313" key="2">
    <source>
        <dbReference type="EMBL" id="PJE67740.1"/>
    </source>
</evidence>
<keyword evidence="1" id="KW-0812">Transmembrane</keyword>
<evidence type="ECO:0000256" key="1">
    <source>
        <dbReference type="SAM" id="Phobius"/>
    </source>
</evidence>
<comment type="caution">
    <text evidence="2">The sequence shown here is derived from an EMBL/GenBank/DDBJ whole genome shotgun (WGS) entry which is preliminary data.</text>
</comment>
<protein>
    <submittedName>
        <fullName evidence="2">Uncharacterized protein</fullName>
    </submittedName>
</protein>
<keyword evidence="1" id="KW-0472">Membrane</keyword>
<organism evidence="2 3">
    <name type="scientific">Candidatus Shapirobacteria bacterium CG10_big_fil_rev_8_21_14_0_10_40_9</name>
    <dbReference type="NCBI Taxonomy" id="1974888"/>
    <lineage>
        <taxon>Bacteria</taxon>
        <taxon>Candidatus Shapironibacteriota</taxon>
    </lineage>
</organism>
<keyword evidence="1" id="KW-1133">Transmembrane helix</keyword>
<accession>A0A2M8L472</accession>